<sequence>MAVLDPPLMLFIAGLGVGSVMASIARSRDGEEGTQMTLNAGLAFIGVGLMSSGWTYAIHNSLLVSGESSMCASEGLVQCGSVIGDPNWNNLFGIPWGMTGLISFSLLFFLFLSLRMDMHAKWSETFTNLSWYAGLAGLPFVAFLVFVELTQVDGAPHICPFCTIAHLSLIGFLVTAYLLRGRRESSNWT</sequence>
<evidence type="ECO:0000256" key="10">
    <source>
        <dbReference type="SAM" id="Phobius"/>
    </source>
</evidence>
<accession>A0A075IAS5</accession>
<dbReference type="EMBL" id="KF901278">
    <property type="protein sequence ID" value="AIF24969.1"/>
    <property type="molecule type" value="Genomic_DNA"/>
</dbReference>
<feature type="transmembrane region" description="Helical" evidence="10">
    <location>
        <begin position="126"/>
        <end position="146"/>
    </location>
</feature>
<evidence type="ECO:0000259" key="11">
    <source>
        <dbReference type="SMART" id="SM00756"/>
    </source>
</evidence>
<keyword evidence="5 10" id="KW-1133">Transmembrane helix</keyword>
<dbReference type="Gene3D" id="1.20.1440.130">
    <property type="entry name" value="VKOR domain"/>
    <property type="match status" value="1"/>
</dbReference>
<feature type="transmembrane region" description="Helical" evidence="10">
    <location>
        <begin position="158"/>
        <end position="179"/>
    </location>
</feature>
<dbReference type="Pfam" id="PF07884">
    <property type="entry name" value="VKOR"/>
    <property type="match status" value="1"/>
</dbReference>
<keyword evidence="6" id="KW-0560">Oxidoreductase</keyword>
<keyword evidence="7 10" id="KW-0472">Membrane</keyword>
<evidence type="ECO:0000256" key="7">
    <source>
        <dbReference type="ARBA" id="ARBA00023136"/>
    </source>
</evidence>
<name>A0A075IAS5_9EURY</name>
<evidence type="ECO:0000256" key="3">
    <source>
        <dbReference type="ARBA" id="ARBA00022692"/>
    </source>
</evidence>
<reference evidence="12" key="1">
    <citation type="journal article" date="2014" name="Genome Biol. Evol.">
        <title>Pangenome evidence for extensive interdomain horizontal transfer affecting lineage core and shell genes in uncultured planktonic thaumarchaeota and euryarchaeota.</title>
        <authorList>
            <person name="Deschamps P."/>
            <person name="Zivanovic Y."/>
            <person name="Moreira D."/>
            <person name="Rodriguez-Valera F."/>
            <person name="Lopez-Garcia P."/>
        </authorList>
    </citation>
    <scope>NUCLEOTIDE SEQUENCE</scope>
</reference>
<keyword evidence="4" id="KW-0874">Quinone</keyword>
<protein>
    <recommendedName>
        <fullName evidence="11">Vitamin K epoxide reductase domain-containing protein</fullName>
    </recommendedName>
</protein>
<dbReference type="SMART" id="SM00756">
    <property type="entry name" value="VKc"/>
    <property type="match status" value="1"/>
</dbReference>
<dbReference type="InterPro" id="IPR012932">
    <property type="entry name" value="VKOR"/>
</dbReference>
<dbReference type="GO" id="GO:0048038">
    <property type="term" value="F:quinone binding"/>
    <property type="evidence" value="ECO:0007669"/>
    <property type="project" value="UniProtKB-KW"/>
</dbReference>
<feature type="transmembrane region" description="Helical" evidence="10">
    <location>
        <begin position="94"/>
        <end position="114"/>
    </location>
</feature>
<feature type="transmembrane region" description="Helical" evidence="10">
    <location>
        <begin position="6"/>
        <end position="25"/>
    </location>
</feature>
<evidence type="ECO:0000256" key="2">
    <source>
        <dbReference type="ARBA" id="ARBA00006214"/>
    </source>
</evidence>
<evidence type="ECO:0000256" key="9">
    <source>
        <dbReference type="ARBA" id="ARBA00023284"/>
    </source>
</evidence>
<evidence type="ECO:0000256" key="1">
    <source>
        <dbReference type="ARBA" id="ARBA00004141"/>
    </source>
</evidence>
<evidence type="ECO:0000256" key="4">
    <source>
        <dbReference type="ARBA" id="ARBA00022719"/>
    </source>
</evidence>
<comment type="subcellular location">
    <subcellularLocation>
        <location evidence="1">Membrane</location>
        <topology evidence="1">Multi-pass membrane protein</topology>
    </subcellularLocation>
</comment>
<evidence type="ECO:0000256" key="6">
    <source>
        <dbReference type="ARBA" id="ARBA00023002"/>
    </source>
</evidence>
<comment type="similarity">
    <text evidence="2">Belongs to the VKOR family.</text>
</comment>
<organism evidence="12">
    <name type="scientific">uncultured marine group II/III euryarchaeote SAT1000_42_F11</name>
    <dbReference type="NCBI Taxonomy" id="1456584"/>
    <lineage>
        <taxon>Archaea</taxon>
        <taxon>Methanobacteriati</taxon>
        <taxon>Methanobacteriota</taxon>
        <taxon>environmental samples</taxon>
    </lineage>
</organism>
<keyword evidence="9" id="KW-0676">Redox-active center</keyword>
<proteinExistence type="inferred from homology"/>
<dbReference type="InterPro" id="IPR038354">
    <property type="entry name" value="VKOR_sf"/>
</dbReference>
<dbReference type="AlphaFoldDB" id="A0A075IAS5"/>
<dbReference type="GO" id="GO:0016020">
    <property type="term" value="C:membrane"/>
    <property type="evidence" value="ECO:0007669"/>
    <property type="project" value="UniProtKB-SubCell"/>
</dbReference>
<evidence type="ECO:0000313" key="12">
    <source>
        <dbReference type="EMBL" id="AIF24969.1"/>
    </source>
</evidence>
<keyword evidence="3 10" id="KW-0812">Transmembrane</keyword>
<keyword evidence="8" id="KW-1015">Disulfide bond</keyword>
<dbReference type="GO" id="GO:0016491">
    <property type="term" value="F:oxidoreductase activity"/>
    <property type="evidence" value="ECO:0007669"/>
    <property type="project" value="UniProtKB-KW"/>
</dbReference>
<evidence type="ECO:0000256" key="5">
    <source>
        <dbReference type="ARBA" id="ARBA00022989"/>
    </source>
</evidence>
<feature type="domain" description="Vitamin K epoxide reductase" evidence="11">
    <location>
        <begin position="34"/>
        <end position="180"/>
    </location>
</feature>
<feature type="transmembrane region" description="Helical" evidence="10">
    <location>
        <begin position="37"/>
        <end position="58"/>
    </location>
</feature>
<evidence type="ECO:0000256" key="8">
    <source>
        <dbReference type="ARBA" id="ARBA00023157"/>
    </source>
</evidence>